<feature type="chain" id="PRO_5041325994" description="SCP domain-containing protein" evidence="1">
    <location>
        <begin position="21"/>
        <end position="225"/>
    </location>
</feature>
<evidence type="ECO:0000313" key="4">
    <source>
        <dbReference type="Proteomes" id="UP001175271"/>
    </source>
</evidence>
<dbReference type="InterPro" id="IPR002413">
    <property type="entry name" value="V5_allergen-like"/>
</dbReference>
<sequence length="225" mass="24624">MSLQCLITLVSVALFVSIEAQENCANSGSPFAMSDRKGLVDAHNKFRSSNARGLEKDGPNGGNAPKASNMYKMSYSCELEAIAQAWANKCLYKHSGHDGLGENLYTVWPAQNNNSPLQDAPASWWSELVEDGVGQYSEDFTMTDDVFNAGTGHYTQMAWARTTEVGCGISHCRNGRKSQSIVVCNYREQGNYIDEKIYEIGEPCSNCNEFTGSTCSRAEGLCVKP</sequence>
<organism evidence="3 4">
    <name type="scientific">Steinernema hermaphroditum</name>
    <dbReference type="NCBI Taxonomy" id="289476"/>
    <lineage>
        <taxon>Eukaryota</taxon>
        <taxon>Metazoa</taxon>
        <taxon>Ecdysozoa</taxon>
        <taxon>Nematoda</taxon>
        <taxon>Chromadorea</taxon>
        <taxon>Rhabditida</taxon>
        <taxon>Tylenchina</taxon>
        <taxon>Panagrolaimomorpha</taxon>
        <taxon>Strongyloidoidea</taxon>
        <taxon>Steinernematidae</taxon>
        <taxon>Steinernema</taxon>
    </lineage>
</organism>
<evidence type="ECO:0000259" key="2">
    <source>
        <dbReference type="SMART" id="SM00198"/>
    </source>
</evidence>
<keyword evidence="1" id="KW-0732">Signal</keyword>
<dbReference type="SUPFAM" id="SSF55797">
    <property type="entry name" value="PR-1-like"/>
    <property type="match status" value="1"/>
</dbReference>
<dbReference type="InterPro" id="IPR001283">
    <property type="entry name" value="CRISP-related"/>
</dbReference>
<dbReference type="Proteomes" id="UP001175271">
    <property type="component" value="Unassembled WGS sequence"/>
</dbReference>
<dbReference type="Pfam" id="PF00188">
    <property type="entry name" value="CAP"/>
    <property type="match status" value="1"/>
</dbReference>
<dbReference type="PANTHER" id="PTHR10334">
    <property type="entry name" value="CYSTEINE-RICH SECRETORY PROTEIN-RELATED"/>
    <property type="match status" value="1"/>
</dbReference>
<dbReference type="PRINTS" id="PR00837">
    <property type="entry name" value="V5TPXLIKE"/>
</dbReference>
<accession>A0AA39M5H0</accession>
<dbReference type="EMBL" id="JAUCMV010000002">
    <property type="protein sequence ID" value="KAK0421280.1"/>
    <property type="molecule type" value="Genomic_DNA"/>
</dbReference>
<dbReference type="SMART" id="SM00198">
    <property type="entry name" value="SCP"/>
    <property type="match status" value="1"/>
</dbReference>
<dbReference type="PROSITE" id="PS01009">
    <property type="entry name" value="CRISP_1"/>
    <property type="match status" value="1"/>
</dbReference>
<feature type="domain" description="SCP" evidence="2">
    <location>
        <begin position="34"/>
        <end position="194"/>
    </location>
</feature>
<gene>
    <name evidence="3" type="ORF">QR680_015154</name>
</gene>
<dbReference type="InterPro" id="IPR035940">
    <property type="entry name" value="CAP_sf"/>
</dbReference>
<dbReference type="PRINTS" id="PR00838">
    <property type="entry name" value="V5ALLERGEN"/>
</dbReference>
<reference evidence="3" key="1">
    <citation type="submission" date="2023-06" db="EMBL/GenBank/DDBJ databases">
        <title>Genomic analysis of the entomopathogenic nematode Steinernema hermaphroditum.</title>
        <authorList>
            <person name="Schwarz E.M."/>
            <person name="Heppert J.K."/>
            <person name="Baniya A."/>
            <person name="Schwartz H.T."/>
            <person name="Tan C.-H."/>
            <person name="Antoshechkin I."/>
            <person name="Sternberg P.W."/>
            <person name="Goodrich-Blair H."/>
            <person name="Dillman A.R."/>
        </authorList>
    </citation>
    <scope>NUCLEOTIDE SEQUENCE</scope>
    <source>
        <strain evidence="3">PS9179</strain>
        <tissue evidence="3">Whole animal</tissue>
    </source>
</reference>
<dbReference type="InterPro" id="IPR014044">
    <property type="entry name" value="CAP_dom"/>
</dbReference>
<proteinExistence type="predicted"/>
<comment type="caution">
    <text evidence="3">The sequence shown here is derived from an EMBL/GenBank/DDBJ whole genome shotgun (WGS) entry which is preliminary data.</text>
</comment>
<dbReference type="Gene3D" id="3.40.33.10">
    <property type="entry name" value="CAP"/>
    <property type="match status" value="1"/>
</dbReference>
<dbReference type="CDD" id="cd05380">
    <property type="entry name" value="CAP_euk"/>
    <property type="match status" value="1"/>
</dbReference>
<name>A0AA39M5H0_9BILA</name>
<dbReference type="InterPro" id="IPR018244">
    <property type="entry name" value="Allrgn_V5/Tpx1_CS"/>
</dbReference>
<dbReference type="GO" id="GO:0005576">
    <property type="term" value="C:extracellular region"/>
    <property type="evidence" value="ECO:0007669"/>
    <property type="project" value="InterPro"/>
</dbReference>
<keyword evidence="4" id="KW-1185">Reference proteome</keyword>
<evidence type="ECO:0000256" key="1">
    <source>
        <dbReference type="SAM" id="SignalP"/>
    </source>
</evidence>
<protein>
    <recommendedName>
        <fullName evidence="2">SCP domain-containing protein</fullName>
    </recommendedName>
</protein>
<dbReference type="AlphaFoldDB" id="A0AA39M5H0"/>
<feature type="signal peptide" evidence="1">
    <location>
        <begin position="1"/>
        <end position="20"/>
    </location>
</feature>
<evidence type="ECO:0000313" key="3">
    <source>
        <dbReference type="EMBL" id="KAK0421280.1"/>
    </source>
</evidence>